<dbReference type="Proteomes" id="UP001164250">
    <property type="component" value="Chromosome 7"/>
</dbReference>
<evidence type="ECO:0000313" key="2">
    <source>
        <dbReference type="Proteomes" id="UP001164250"/>
    </source>
</evidence>
<accession>A0ACC1B3N8</accession>
<comment type="caution">
    <text evidence="1">The sequence shown here is derived from an EMBL/GenBank/DDBJ whole genome shotgun (WGS) entry which is preliminary data.</text>
</comment>
<dbReference type="EMBL" id="CM047903">
    <property type="protein sequence ID" value="KAJ0093557.1"/>
    <property type="molecule type" value="Genomic_DNA"/>
</dbReference>
<sequence length="108" mass="12006">MELESSHGEDPSTGFVRNVAFENILMNNVKNPIIIDQNYCPHEPRNVLIRPSGVKISEVTYRNIRGTSANKEAVTFDCSPGNPCKGINLQVIKLTYKNEKSKSEQVAA</sequence>
<name>A0ACC1B3N8_9ROSI</name>
<evidence type="ECO:0000313" key="1">
    <source>
        <dbReference type="EMBL" id="KAJ0093557.1"/>
    </source>
</evidence>
<keyword evidence="2" id="KW-1185">Reference proteome</keyword>
<protein>
    <submittedName>
        <fullName evidence="1">Uncharacterized protein</fullName>
    </submittedName>
</protein>
<reference evidence="2" key="1">
    <citation type="journal article" date="2023" name="G3 (Bethesda)">
        <title>Genome assembly and association tests identify interacting loci associated with vigor, precocity, and sex in interspecific pistachio rootstocks.</title>
        <authorList>
            <person name="Palmer W."/>
            <person name="Jacygrad E."/>
            <person name="Sagayaradj S."/>
            <person name="Cavanaugh K."/>
            <person name="Han R."/>
            <person name="Bertier L."/>
            <person name="Beede B."/>
            <person name="Kafkas S."/>
            <person name="Golino D."/>
            <person name="Preece J."/>
            <person name="Michelmore R."/>
        </authorList>
    </citation>
    <scope>NUCLEOTIDE SEQUENCE [LARGE SCALE GENOMIC DNA]</scope>
</reference>
<proteinExistence type="predicted"/>
<gene>
    <name evidence="1" type="ORF">Patl1_24825</name>
</gene>
<organism evidence="1 2">
    <name type="scientific">Pistacia atlantica</name>
    <dbReference type="NCBI Taxonomy" id="434234"/>
    <lineage>
        <taxon>Eukaryota</taxon>
        <taxon>Viridiplantae</taxon>
        <taxon>Streptophyta</taxon>
        <taxon>Embryophyta</taxon>
        <taxon>Tracheophyta</taxon>
        <taxon>Spermatophyta</taxon>
        <taxon>Magnoliopsida</taxon>
        <taxon>eudicotyledons</taxon>
        <taxon>Gunneridae</taxon>
        <taxon>Pentapetalae</taxon>
        <taxon>rosids</taxon>
        <taxon>malvids</taxon>
        <taxon>Sapindales</taxon>
        <taxon>Anacardiaceae</taxon>
        <taxon>Pistacia</taxon>
    </lineage>
</organism>